<keyword evidence="2" id="KW-1185">Reference proteome</keyword>
<reference evidence="1 2" key="1">
    <citation type="submission" date="2016-10" db="EMBL/GenBank/DDBJ databases">
        <authorList>
            <person name="de Groot N.N."/>
        </authorList>
    </citation>
    <scope>NUCLEOTIDE SEQUENCE [LARGE SCALE GENOMIC DNA]</scope>
    <source>
        <strain evidence="1 2">DSM 19981</strain>
    </source>
</reference>
<dbReference type="OrthoDB" id="7268209at2"/>
<accession>A0A1I3Y1Y1</accession>
<dbReference type="RefSeq" id="WP_092955847.1">
    <property type="nucleotide sequence ID" value="NZ_FOSQ01000001.1"/>
</dbReference>
<evidence type="ECO:0000313" key="1">
    <source>
        <dbReference type="EMBL" id="SFK25419.1"/>
    </source>
</evidence>
<evidence type="ECO:0000313" key="2">
    <source>
        <dbReference type="Proteomes" id="UP000199473"/>
    </source>
</evidence>
<dbReference type="EMBL" id="FOSQ01000001">
    <property type="protein sequence ID" value="SFK25419.1"/>
    <property type="molecule type" value="Genomic_DNA"/>
</dbReference>
<sequence>MTKEELTAWALSNGWTMMAGMPSLTKPRSPKEAIVRLVLKATVVNVEVKKPAGKWEKMTGAAYGDVHPDPDTGLPKGLGLDTITGFTMLMQENRDRMVFAKMTGKPAF</sequence>
<name>A0A1I3Y1Y1_9PROT</name>
<protein>
    <submittedName>
        <fullName evidence="1">Uncharacterized protein</fullName>
    </submittedName>
</protein>
<gene>
    <name evidence="1" type="ORF">SAMN02745775_101836</name>
</gene>
<proteinExistence type="predicted"/>
<dbReference type="AlphaFoldDB" id="A0A1I3Y1Y1"/>
<dbReference type="Proteomes" id="UP000199473">
    <property type="component" value="Unassembled WGS sequence"/>
</dbReference>
<dbReference type="STRING" id="1123062.SAMN02745775_101836"/>
<organism evidence="1 2">
    <name type="scientific">Falsiroseomonas stagni DSM 19981</name>
    <dbReference type="NCBI Taxonomy" id="1123062"/>
    <lineage>
        <taxon>Bacteria</taxon>
        <taxon>Pseudomonadati</taxon>
        <taxon>Pseudomonadota</taxon>
        <taxon>Alphaproteobacteria</taxon>
        <taxon>Acetobacterales</taxon>
        <taxon>Roseomonadaceae</taxon>
        <taxon>Falsiroseomonas</taxon>
    </lineage>
</organism>